<protein>
    <submittedName>
        <fullName evidence="1">Uncharacterized protein</fullName>
    </submittedName>
</protein>
<dbReference type="Proteomes" id="UP001470230">
    <property type="component" value="Unassembled WGS sequence"/>
</dbReference>
<keyword evidence="2" id="KW-1185">Reference proteome</keyword>
<sequence>MYQKASKNGFYLAEYNLGYLMEKDDKMIDALDHYIKASDNEDQPLIFHNFEHVDLRLETSKTFIICMTNLKICYFYLSQPDKAEAARKYFIRSFSKIISDKDKFMFHFNIINNNDKQNPFSYLKSFILNSPKFNLINQPDLNPEIKKIISECGDDLHLHFNCSDEECRFAIEDPGELFDSVLSHEIENHLNCECLDDCCEEQTLNDCRYETTNLIRDQNKDIKDIFLDEILDIIQVMESILYSDRYSILFGRISLFVGKNKRKENIYPRGENINDLFYEGFGFDLL</sequence>
<reference evidence="1 2" key="1">
    <citation type="submission" date="2024-04" db="EMBL/GenBank/DDBJ databases">
        <title>Tritrichomonas musculus Genome.</title>
        <authorList>
            <person name="Alves-Ferreira E."/>
            <person name="Grigg M."/>
            <person name="Lorenzi H."/>
            <person name="Galac M."/>
        </authorList>
    </citation>
    <scope>NUCLEOTIDE SEQUENCE [LARGE SCALE GENOMIC DNA]</scope>
    <source>
        <strain evidence="1 2">EAF2021</strain>
    </source>
</reference>
<evidence type="ECO:0000313" key="1">
    <source>
        <dbReference type="EMBL" id="KAK8834277.1"/>
    </source>
</evidence>
<proteinExistence type="predicted"/>
<evidence type="ECO:0000313" key="2">
    <source>
        <dbReference type="Proteomes" id="UP001470230"/>
    </source>
</evidence>
<gene>
    <name evidence="1" type="ORF">M9Y10_032049</name>
</gene>
<accession>A0ABR2GK14</accession>
<comment type="caution">
    <text evidence="1">The sequence shown here is derived from an EMBL/GenBank/DDBJ whole genome shotgun (WGS) entry which is preliminary data.</text>
</comment>
<organism evidence="1 2">
    <name type="scientific">Tritrichomonas musculus</name>
    <dbReference type="NCBI Taxonomy" id="1915356"/>
    <lineage>
        <taxon>Eukaryota</taxon>
        <taxon>Metamonada</taxon>
        <taxon>Parabasalia</taxon>
        <taxon>Tritrichomonadida</taxon>
        <taxon>Tritrichomonadidae</taxon>
        <taxon>Tritrichomonas</taxon>
    </lineage>
</organism>
<name>A0ABR2GK14_9EUKA</name>
<dbReference type="EMBL" id="JAPFFF010000441">
    <property type="protein sequence ID" value="KAK8834277.1"/>
    <property type="molecule type" value="Genomic_DNA"/>
</dbReference>